<sequence length="247" mass="25874">MVLLSDARCLSGPTDDASSTWTQRETCETFSLRRYCPDQVAGGRRRSFNRPASQSFDSLARPAGNTYRGRAAPSPTGTKVPNRAGPPASAARRRCDPPQEPPGVWLRHVLGVRHGFGSPPTSRRASESTSSRVAGDGRCRPPGTCSCSGGGNTVSGAELRGYAPSDRPSARAILVTISRSDSALVDWAVRSKVPPPRSHLALSCSVERRWAGRGGGPGTEGGNHVAATASCDCAFADVAGGIGCWAR</sequence>
<feature type="compositionally biased region" description="Low complexity" evidence="1">
    <location>
        <begin position="81"/>
        <end position="90"/>
    </location>
</feature>
<comment type="caution">
    <text evidence="2">The sequence shown here is derived from an EMBL/GenBank/DDBJ whole genome shotgun (WGS) entry which is preliminary data.</text>
</comment>
<protein>
    <submittedName>
        <fullName evidence="2">Uncharacterized protein</fullName>
    </submittedName>
</protein>
<dbReference type="Proteomes" id="UP000295818">
    <property type="component" value="Unassembled WGS sequence"/>
</dbReference>
<dbReference type="EMBL" id="SLWM01000029">
    <property type="protein sequence ID" value="TCO11688.1"/>
    <property type="molecule type" value="Genomic_DNA"/>
</dbReference>
<proteinExistence type="predicted"/>
<evidence type="ECO:0000313" key="3">
    <source>
        <dbReference type="Proteomes" id="UP000295818"/>
    </source>
</evidence>
<feature type="compositionally biased region" description="Low complexity" evidence="1">
    <location>
        <begin position="118"/>
        <end position="132"/>
    </location>
</feature>
<feature type="region of interest" description="Disordered" evidence="1">
    <location>
        <begin position="42"/>
        <end position="150"/>
    </location>
</feature>
<evidence type="ECO:0000313" key="2">
    <source>
        <dbReference type="EMBL" id="TCO11688.1"/>
    </source>
</evidence>
<accession>A0ABY2BBD7</accession>
<organism evidence="2 3">
    <name type="scientific">Kribbella orskensis</name>
    <dbReference type="NCBI Taxonomy" id="2512216"/>
    <lineage>
        <taxon>Bacteria</taxon>
        <taxon>Bacillati</taxon>
        <taxon>Actinomycetota</taxon>
        <taxon>Actinomycetes</taxon>
        <taxon>Propionibacteriales</taxon>
        <taxon>Kribbellaceae</taxon>
        <taxon>Kribbella</taxon>
    </lineage>
</organism>
<evidence type="ECO:0000256" key="1">
    <source>
        <dbReference type="SAM" id="MobiDB-lite"/>
    </source>
</evidence>
<name>A0ABY2BBD7_9ACTN</name>
<gene>
    <name evidence="2" type="ORF">EV644_12956</name>
</gene>
<reference evidence="2 3" key="1">
    <citation type="journal article" date="2015" name="Stand. Genomic Sci.">
        <title>Genomic Encyclopedia of Bacterial and Archaeal Type Strains, Phase III: the genomes of soil and plant-associated and newly described type strains.</title>
        <authorList>
            <person name="Whitman W.B."/>
            <person name="Woyke T."/>
            <person name="Klenk H.P."/>
            <person name="Zhou Y."/>
            <person name="Lilburn T.G."/>
            <person name="Beck B.J."/>
            <person name="De Vos P."/>
            <person name="Vandamme P."/>
            <person name="Eisen J.A."/>
            <person name="Garrity G."/>
            <person name="Hugenholtz P."/>
            <person name="Kyrpides N.C."/>
        </authorList>
    </citation>
    <scope>NUCLEOTIDE SEQUENCE [LARGE SCALE GENOMIC DNA]</scope>
    <source>
        <strain evidence="2 3">VKM Ac-2538</strain>
    </source>
</reference>
<keyword evidence="3" id="KW-1185">Reference proteome</keyword>